<dbReference type="Gene3D" id="3.90.550.10">
    <property type="entry name" value="Spore Coat Polysaccharide Biosynthesis Protein SpsA, Chain A"/>
    <property type="match status" value="1"/>
</dbReference>
<sequence>MSGLKIFVSSHKPCYEVKNDVFVPARQSEIVANLLQGDAEDVFMAERADEYCELLTQYYAWKREDAQYYGFGHYRRYFDFSQRGRKCALIRAEYLNARTAAAFGFTDEKRIVGMAEQYDVIAPVPLNYYIKSVYWQYSNGEFLHSEDLDAVLDILKSDFPEYLPAAEKYLKGHYLYTCNLFVMKRELFFAYSEWLFAILKKFYAVRGMAGYSAAERRAPGHLGERLFGIWLTRLQEQGNYKIAHLPIVLFENTSPLLPLSPAFSDGVPVFLRADGDGAALSAVTLSSLISHADAKRRYDIIVFGEKLNQEDKAKFSEMVQGKGNFSLRFLDSRAYADEAGALALSRGQREAFAVVSLPEQTREFESALVLGRRMLLRTDAAKLWDNSKESLPKQCAEGVLALDFHSLHEEFCVQCCAAQERAMRAEEFLHTLRENFNGQSGEMPSVCFDGAKVPWKCADCPYAAEFLAEANKTSYAEQLRFYDKEGRKREKKTLFDKLFPQGSRRRSAAKKLFRR</sequence>
<evidence type="ECO:0000313" key="3">
    <source>
        <dbReference type="Proteomes" id="UP000824204"/>
    </source>
</evidence>
<dbReference type="Pfam" id="PF14393">
    <property type="entry name" value="DUF4422"/>
    <property type="match status" value="1"/>
</dbReference>
<reference evidence="2" key="1">
    <citation type="journal article" date="2021" name="PeerJ">
        <title>Extensive microbial diversity within the chicken gut microbiome revealed by metagenomics and culture.</title>
        <authorList>
            <person name="Gilroy R."/>
            <person name="Ravi A."/>
            <person name="Getino M."/>
            <person name="Pursley I."/>
            <person name="Horton D.L."/>
            <person name="Alikhan N.F."/>
            <person name="Baker D."/>
            <person name="Gharbi K."/>
            <person name="Hall N."/>
            <person name="Watson M."/>
            <person name="Adriaenssens E.M."/>
            <person name="Foster-Nyarko E."/>
            <person name="Jarju S."/>
            <person name="Secka A."/>
            <person name="Antonio M."/>
            <person name="Oren A."/>
            <person name="Chaudhuri R.R."/>
            <person name="La Ragione R."/>
            <person name="Hildebrand F."/>
            <person name="Pallen M.J."/>
        </authorList>
    </citation>
    <scope>NUCLEOTIDE SEQUENCE</scope>
    <source>
        <strain evidence="2">811</strain>
    </source>
</reference>
<accession>A0A9D2AF67</accession>
<evidence type="ECO:0000313" key="2">
    <source>
        <dbReference type="EMBL" id="HIX07568.1"/>
    </source>
</evidence>
<organism evidence="2 3">
    <name type="scientific">Candidatus Borkfalkia faecipullorum</name>
    <dbReference type="NCBI Taxonomy" id="2838510"/>
    <lineage>
        <taxon>Bacteria</taxon>
        <taxon>Bacillati</taxon>
        <taxon>Bacillota</taxon>
        <taxon>Clostridia</taxon>
        <taxon>Christensenellales</taxon>
        <taxon>Christensenellaceae</taxon>
        <taxon>Candidatus Borkfalkia</taxon>
    </lineage>
</organism>
<dbReference type="AlphaFoldDB" id="A0A9D2AF67"/>
<comment type="caution">
    <text evidence="2">The sequence shown here is derived from an EMBL/GenBank/DDBJ whole genome shotgun (WGS) entry which is preliminary data.</text>
</comment>
<reference evidence="2" key="2">
    <citation type="submission" date="2021-04" db="EMBL/GenBank/DDBJ databases">
        <authorList>
            <person name="Gilroy R."/>
        </authorList>
    </citation>
    <scope>NUCLEOTIDE SEQUENCE</scope>
    <source>
        <strain evidence="2">811</strain>
    </source>
</reference>
<dbReference type="InterPro" id="IPR029044">
    <property type="entry name" value="Nucleotide-diphossugar_trans"/>
</dbReference>
<dbReference type="InterPro" id="IPR025536">
    <property type="entry name" value="DUF4422"/>
</dbReference>
<gene>
    <name evidence="2" type="ORF">H9741_03790</name>
</gene>
<evidence type="ECO:0000259" key="1">
    <source>
        <dbReference type="Pfam" id="PF14393"/>
    </source>
</evidence>
<feature type="domain" description="DUF4422" evidence="1">
    <location>
        <begin position="5"/>
        <end position="232"/>
    </location>
</feature>
<name>A0A9D2AF67_9FIRM</name>
<dbReference type="Proteomes" id="UP000824204">
    <property type="component" value="Unassembled WGS sequence"/>
</dbReference>
<proteinExistence type="predicted"/>
<dbReference type="EMBL" id="DXFX01000050">
    <property type="protein sequence ID" value="HIX07568.1"/>
    <property type="molecule type" value="Genomic_DNA"/>
</dbReference>
<protein>
    <submittedName>
        <fullName evidence="2">DUF4422 domain-containing protein</fullName>
    </submittedName>
</protein>